<dbReference type="Proteomes" id="UP001227230">
    <property type="component" value="Chromosome 13"/>
</dbReference>
<evidence type="ECO:0000313" key="2">
    <source>
        <dbReference type="Proteomes" id="UP001227230"/>
    </source>
</evidence>
<gene>
    <name evidence="1" type="ORF">VitviT2T_020341</name>
</gene>
<accession>A0ABY9D3L2</accession>
<reference evidence="1 2" key="1">
    <citation type="journal article" date="2023" name="Hortic Res">
        <title>The complete reference genome for grapevine (Vitis vinifera L.) genetics and breeding.</title>
        <authorList>
            <person name="Shi X."/>
            <person name="Cao S."/>
            <person name="Wang X."/>
            <person name="Huang S."/>
            <person name="Wang Y."/>
            <person name="Liu Z."/>
            <person name="Liu W."/>
            <person name="Leng X."/>
            <person name="Peng Y."/>
            <person name="Wang N."/>
            <person name="Wang Y."/>
            <person name="Ma Z."/>
            <person name="Xu X."/>
            <person name="Zhang F."/>
            <person name="Xue H."/>
            <person name="Zhong H."/>
            <person name="Wang Y."/>
            <person name="Zhang K."/>
            <person name="Velt A."/>
            <person name="Avia K."/>
            <person name="Holtgrawe D."/>
            <person name="Grimplet J."/>
            <person name="Matus J.T."/>
            <person name="Ware D."/>
            <person name="Wu X."/>
            <person name="Wang H."/>
            <person name="Liu C."/>
            <person name="Fang Y."/>
            <person name="Rustenholz C."/>
            <person name="Cheng Z."/>
            <person name="Xiao H."/>
            <person name="Zhou Y."/>
        </authorList>
    </citation>
    <scope>NUCLEOTIDE SEQUENCE [LARGE SCALE GENOMIC DNA]</scope>
    <source>
        <strain evidence="2">cv. Pinot noir / PN40024</strain>
        <tissue evidence="1">Leaf</tissue>
    </source>
</reference>
<organism evidence="1 2">
    <name type="scientific">Vitis vinifera</name>
    <name type="common">Grape</name>
    <dbReference type="NCBI Taxonomy" id="29760"/>
    <lineage>
        <taxon>Eukaryota</taxon>
        <taxon>Viridiplantae</taxon>
        <taxon>Streptophyta</taxon>
        <taxon>Embryophyta</taxon>
        <taxon>Tracheophyta</taxon>
        <taxon>Spermatophyta</taxon>
        <taxon>Magnoliopsida</taxon>
        <taxon>eudicotyledons</taxon>
        <taxon>Gunneridae</taxon>
        <taxon>Pentapetalae</taxon>
        <taxon>rosids</taxon>
        <taxon>Vitales</taxon>
        <taxon>Vitaceae</taxon>
        <taxon>Viteae</taxon>
        <taxon>Vitis</taxon>
    </lineage>
</organism>
<sequence length="158" mass="18236">MAGRRRWAEVRAAEVQARGRRWKVALFLGLLCRGWISQQKGIFAEEGPFRSPFRSCEIGLLCCEMAHECQRGVSQLRNTLRNEAIAAKIENLTLWGFRSHFAAAKWSYCAAKWHTSAKRWFRSCENFRRGGCWAAKFISQRRAIFAGGYFGLRNFADH</sequence>
<name>A0ABY9D3L2_VITVI</name>
<dbReference type="EMBL" id="CP126660">
    <property type="protein sequence ID" value="WKA02118.1"/>
    <property type="molecule type" value="Genomic_DNA"/>
</dbReference>
<evidence type="ECO:0000313" key="1">
    <source>
        <dbReference type="EMBL" id="WKA02118.1"/>
    </source>
</evidence>
<protein>
    <submittedName>
        <fullName evidence="1">Uncharacterized protein</fullName>
    </submittedName>
</protein>
<proteinExistence type="predicted"/>
<keyword evidence="2" id="KW-1185">Reference proteome</keyword>